<protein>
    <submittedName>
        <fullName evidence="2">EAL domain, c-di-GMP-specific phosphodiesterase class I (Or its enzymatically inactive variant)</fullName>
    </submittedName>
</protein>
<evidence type="ECO:0000313" key="3">
    <source>
        <dbReference type="Proteomes" id="UP000219042"/>
    </source>
</evidence>
<dbReference type="Pfam" id="PF00563">
    <property type="entry name" value="EAL"/>
    <property type="match status" value="1"/>
</dbReference>
<dbReference type="InterPro" id="IPR035965">
    <property type="entry name" value="PAS-like_dom_sf"/>
</dbReference>
<dbReference type="Proteomes" id="UP000219042">
    <property type="component" value="Unassembled WGS sequence"/>
</dbReference>
<gene>
    <name evidence="2" type="ORF">SAMN05421731_11514</name>
</gene>
<reference evidence="3" key="1">
    <citation type="submission" date="2016-09" db="EMBL/GenBank/DDBJ databases">
        <authorList>
            <person name="Varghese N."/>
            <person name="Submissions S."/>
        </authorList>
    </citation>
    <scope>NUCLEOTIDE SEQUENCE [LARGE SCALE GENOMIC DNA]</scope>
    <source>
        <strain evidence="3">ANC 4466</strain>
    </source>
</reference>
<evidence type="ECO:0000259" key="1">
    <source>
        <dbReference type="PROSITE" id="PS50883"/>
    </source>
</evidence>
<dbReference type="EMBL" id="OANT01000015">
    <property type="protein sequence ID" value="SNX46674.1"/>
    <property type="molecule type" value="Genomic_DNA"/>
</dbReference>
<dbReference type="RefSeq" id="WP_097080412.1">
    <property type="nucleotide sequence ID" value="NZ_BAABHT010000008.1"/>
</dbReference>
<dbReference type="AlphaFoldDB" id="A0A240ED98"/>
<dbReference type="SMART" id="SM00052">
    <property type="entry name" value="EAL"/>
    <property type="match status" value="1"/>
</dbReference>
<dbReference type="InterPro" id="IPR035919">
    <property type="entry name" value="EAL_sf"/>
</dbReference>
<name>A0A240ED98_9GAMM</name>
<feature type="domain" description="EAL" evidence="1">
    <location>
        <begin position="457"/>
        <end position="706"/>
    </location>
</feature>
<dbReference type="Gene3D" id="3.30.450.20">
    <property type="entry name" value="PAS domain"/>
    <property type="match status" value="1"/>
</dbReference>
<dbReference type="PROSITE" id="PS50883">
    <property type="entry name" value="EAL"/>
    <property type="match status" value="1"/>
</dbReference>
<organism evidence="2 3">
    <name type="scientific">Acinetobacter puyangensis</name>
    <dbReference type="NCBI Taxonomy" id="1096779"/>
    <lineage>
        <taxon>Bacteria</taxon>
        <taxon>Pseudomonadati</taxon>
        <taxon>Pseudomonadota</taxon>
        <taxon>Gammaproteobacteria</taxon>
        <taxon>Moraxellales</taxon>
        <taxon>Moraxellaceae</taxon>
        <taxon>Acinetobacter</taxon>
    </lineage>
</organism>
<accession>A0A240ED98</accession>
<dbReference type="SUPFAM" id="SSF141868">
    <property type="entry name" value="EAL domain-like"/>
    <property type="match status" value="1"/>
</dbReference>
<keyword evidence="3" id="KW-1185">Reference proteome</keyword>
<dbReference type="SUPFAM" id="SSF55785">
    <property type="entry name" value="PYP-like sensor domain (PAS domain)"/>
    <property type="match status" value="1"/>
</dbReference>
<dbReference type="InterPro" id="IPR001633">
    <property type="entry name" value="EAL_dom"/>
</dbReference>
<dbReference type="OrthoDB" id="7052318at2"/>
<evidence type="ECO:0000313" key="2">
    <source>
        <dbReference type="EMBL" id="SNX46674.1"/>
    </source>
</evidence>
<proteinExistence type="predicted"/>
<sequence length="706" mass="80624">MKLATTDKKLKSHVIRFLMVDNQQITFNKINETLEQRLNGVQSKLLDDQKSFEKMLNLQWDVIIFHVAYDFNFEQALTIIHEKNKKLAVILLSDINAKSAEAFNILKLGIYDIIDHNNLDHLTLSLYRASIYSRLVRRELQLNLEIDKLQQQTQSLVETTEHAVAIFQEGIHLSMNLQYAKLFGANDPEEFSGLPILDILQPQDINEFKQFFKKLSKGDLSQPVLKIITRNPHLKDHTLRLQFSNAEFDNEPALQLIIATENELSITRTGQQGPGFASVQDIYDLLNFAFIQNSKLAVIIYRVDQLPEHVITQNWNSSRVYFAEIEKELILLTENELLRLSETVFLTTLAINDQATLVQNLKQFSLQLPTQLDILQQTYPVNIHLSAQLLEHLPQEGDITALLEQTFKHGFDAKLATFKDQLASPIEAQQEQTKISFGAPITEPSIHAATLSSHIPSDATQKALAKHIDNNTIQLYFQQLYDKEDIDTDIYEVTSSFQYENKAIALESFAGLFANPELAIKTDRWVLVEASKRLHQFLTTCPKSRIVVNLHAISLSDPNLIPLLAKLVNLINSKYTRPLILQFEERDILANINGAAKFIQAIQDYNIGIAVANFGQSIYCVNILQQLKISFAKLAPEFTAQLHNDDGLIELQEKLDVFKQYDQDIKFLISELNDMTLFANAWNIDVRYLQGDYFQAKQNHFLDSAG</sequence>
<dbReference type="Gene3D" id="3.20.20.450">
    <property type="entry name" value="EAL domain"/>
    <property type="match status" value="1"/>
</dbReference>